<evidence type="ECO:0000313" key="7">
    <source>
        <dbReference type="Proteomes" id="UP000580709"/>
    </source>
</evidence>
<dbReference type="PANTHER" id="PTHR46889">
    <property type="entry name" value="TRANSPOSASE INSF FOR INSERTION SEQUENCE IS3B-RELATED"/>
    <property type="match status" value="1"/>
</dbReference>
<feature type="domain" description="Integrase catalytic" evidence="3">
    <location>
        <begin position="207"/>
        <end position="349"/>
    </location>
</feature>
<dbReference type="OrthoDB" id="4281720at2"/>
<dbReference type="InterPro" id="IPR036397">
    <property type="entry name" value="RNaseH_sf"/>
</dbReference>
<dbReference type="InterPro" id="IPR025948">
    <property type="entry name" value="HTH-like_dom"/>
</dbReference>
<dbReference type="GO" id="GO:0003676">
    <property type="term" value="F:nucleic acid binding"/>
    <property type="evidence" value="ECO:0007669"/>
    <property type="project" value="InterPro"/>
</dbReference>
<name>A0A6C1U0I0_9CORY</name>
<feature type="region of interest" description="Disordered" evidence="2">
    <location>
        <begin position="30"/>
        <end position="60"/>
    </location>
</feature>
<evidence type="ECO:0000313" key="6">
    <source>
        <dbReference type="Proteomes" id="UP000336646"/>
    </source>
</evidence>
<dbReference type="InterPro" id="IPR012337">
    <property type="entry name" value="RNaseH-like_sf"/>
</dbReference>
<dbReference type="InterPro" id="IPR050900">
    <property type="entry name" value="Transposase_IS3/IS150/IS904"/>
</dbReference>
<dbReference type="Proteomes" id="UP000336646">
    <property type="component" value="Unassembled WGS sequence"/>
</dbReference>
<reference evidence="5 6" key="1">
    <citation type="submission" date="2018-12" db="EMBL/GenBank/DDBJ databases">
        <title>Corynebacterium sanguinis sp. nov., a clinically-associated and environmental corynebacterium.</title>
        <authorList>
            <person name="Gonzales-Siles L."/>
            <person name="Jaen-Luchoro D."/>
            <person name="Cardew S."/>
            <person name="Inganas E."/>
            <person name="Ohlen M."/>
            <person name="Jensie-Markopolous S."/>
            <person name="Pinyeiro-Iglesias B."/>
            <person name="Molin K."/>
            <person name="Skovbjerg S."/>
            <person name="Svensson-Stadler L."/>
            <person name="Funke G."/>
            <person name="Moore E.R.B."/>
        </authorList>
    </citation>
    <scope>NUCLEOTIDE SEQUENCE [LARGE SCALE GENOMIC DNA]</scope>
    <source>
        <strain evidence="5 6">58734</strain>
    </source>
</reference>
<dbReference type="EMBL" id="RXIR01000013">
    <property type="protein sequence ID" value="TVS28445.1"/>
    <property type="molecule type" value="Genomic_DNA"/>
</dbReference>
<protein>
    <submittedName>
        <fullName evidence="5">IS3 family transposase</fullName>
    </submittedName>
</protein>
<proteinExistence type="predicted"/>
<evidence type="ECO:0000256" key="1">
    <source>
        <dbReference type="ARBA" id="ARBA00002286"/>
    </source>
</evidence>
<evidence type="ECO:0000259" key="3">
    <source>
        <dbReference type="PROSITE" id="PS50994"/>
    </source>
</evidence>
<evidence type="ECO:0000256" key="2">
    <source>
        <dbReference type="SAM" id="MobiDB-lite"/>
    </source>
</evidence>
<dbReference type="GO" id="GO:0015074">
    <property type="term" value="P:DNA integration"/>
    <property type="evidence" value="ECO:0007669"/>
    <property type="project" value="InterPro"/>
</dbReference>
<dbReference type="InterPro" id="IPR048020">
    <property type="entry name" value="Transpos_IS3"/>
</dbReference>
<sequence>MLEVGGGGGDRREARRLGAHAQQLVETCQSVPRRSAEHWRVGRRRTEASAAREQRAAQGKRDLEDRFSFFRSGTRPSHQKMIEYIDTYRDRFGVEAICRTLRQTECGFITSRGYRAAKTRAPSARSLSDALLIPELVKVFEDNFSVYGVRKMWKAMQRAGWDIGRDQTARLMKLVGIQGRRRGRTPITTLRADVPDCRPDLVNRDFTASAPHRLWVADITYVRTLSGFAYAAFITDAYSRKIVGVATRASMRTDELPLEAFEHALYHAGDLRAEGLVHHSDRGSQYVSIRYSEALAQAGIDPSVGTVGDSYDNALAETVNGLYKTELIYPHRPWASVGEVEIATLRWVY</sequence>
<feature type="compositionally biased region" description="Basic and acidic residues" evidence="2">
    <location>
        <begin position="34"/>
        <end position="60"/>
    </location>
</feature>
<accession>A0A6C1U0I0</accession>
<reference evidence="4 7" key="2">
    <citation type="submission" date="2020-07" db="EMBL/GenBank/DDBJ databases">
        <authorList>
            <person name="Khare M."/>
        </authorList>
    </citation>
    <scope>NUCLEOTIDE SEQUENCE [LARGE SCALE GENOMIC DNA]</scope>
    <source>
        <strain evidence="4 7">P8776</strain>
    </source>
</reference>
<dbReference type="SUPFAM" id="SSF53098">
    <property type="entry name" value="Ribonuclease H-like"/>
    <property type="match status" value="1"/>
</dbReference>
<organism evidence="5 6">
    <name type="scientific">Corynebacterium sanguinis</name>
    <dbReference type="NCBI Taxonomy" id="2594913"/>
    <lineage>
        <taxon>Bacteria</taxon>
        <taxon>Bacillati</taxon>
        <taxon>Actinomycetota</taxon>
        <taxon>Actinomycetes</taxon>
        <taxon>Mycobacteriales</taxon>
        <taxon>Corynebacteriaceae</taxon>
        <taxon>Corynebacterium</taxon>
    </lineage>
</organism>
<comment type="caution">
    <text evidence="5">The sequence shown here is derived from an EMBL/GenBank/DDBJ whole genome shotgun (WGS) entry which is preliminary data.</text>
</comment>
<dbReference type="NCBIfam" id="NF033516">
    <property type="entry name" value="transpos_IS3"/>
    <property type="match status" value="1"/>
</dbReference>
<dbReference type="Pfam" id="PF13276">
    <property type="entry name" value="HTH_21"/>
    <property type="match status" value="1"/>
</dbReference>
<dbReference type="PROSITE" id="PS50994">
    <property type="entry name" value="INTEGRASE"/>
    <property type="match status" value="1"/>
</dbReference>
<comment type="function">
    <text evidence="1">Involved in the transposition of the insertion sequence.</text>
</comment>
<dbReference type="EMBL" id="JACEOR010000026">
    <property type="protein sequence ID" value="MBA4503880.1"/>
    <property type="molecule type" value="Genomic_DNA"/>
</dbReference>
<dbReference type="PANTHER" id="PTHR46889:SF4">
    <property type="entry name" value="TRANSPOSASE INSO FOR INSERTION SEQUENCE ELEMENT IS911B-RELATED"/>
    <property type="match status" value="1"/>
</dbReference>
<dbReference type="Proteomes" id="UP000580709">
    <property type="component" value="Unassembled WGS sequence"/>
</dbReference>
<evidence type="ECO:0000313" key="5">
    <source>
        <dbReference type="EMBL" id="TVS28445.1"/>
    </source>
</evidence>
<keyword evidence="7" id="KW-1185">Reference proteome</keyword>
<dbReference type="Pfam" id="PF00665">
    <property type="entry name" value="rve"/>
    <property type="match status" value="1"/>
</dbReference>
<evidence type="ECO:0000313" key="4">
    <source>
        <dbReference type="EMBL" id="MBA4503880.1"/>
    </source>
</evidence>
<dbReference type="AlphaFoldDB" id="A0A6C1U0I0"/>
<dbReference type="InterPro" id="IPR001584">
    <property type="entry name" value="Integrase_cat-core"/>
</dbReference>
<gene>
    <name evidence="5" type="ORF">EKI59_07275</name>
    <name evidence="4" type="ORF">H0H28_00725</name>
</gene>
<dbReference type="Gene3D" id="3.30.420.10">
    <property type="entry name" value="Ribonuclease H-like superfamily/Ribonuclease H"/>
    <property type="match status" value="1"/>
</dbReference>